<sequence length="113" mass="13005">MQMPNYEEYNREEIEQTLKYIDKDSYPERAEKLAEELQKRIEQEALEEAEATRIQQEQAQMAPSHQVKSKKGIWLLLVLLVVIVAGIFVMMSQPAPTESPSAPDTETQQPTQD</sequence>
<dbReference type="Proteomes" id="UP000199308">
    <property type="component" value="Unassembled WGS sequence"/>
</dbReference>
<evidence type="ECO:0000313" key="3">
    <source>
        <dbReference type="EMBL" id="SET79198.1"/>
    </source>
</evidence>
<evidence type="ECO:0000313" key="4">
    <source>
        <dbReference type="Proteomes" id="UP000199308"/>
    </source>
</evidence>
<reference evidence="3 4" key="1">
    <citation type="submission" date="2016-10" db="EMBL/GenBank/DDBJ databases">
        <authorList>
            <person name="de Groot N.N."/>
        </authorList>
    </citation>
    <scope>NUCLEOTIDE SEQUENCE [LARGE SCALE GENOMIC DNA]</scope>
    <source>
        <strain evidence="3 4">DSM 19706</strain>
    </source>
</reference>
<keyword evidence="4" id="KW-1185">Reference proteome</keyword>
<feature type="compositionally biased region" description="Polar residues" evidence="1">
    <location>
        <begin position="94"/>
        <end position="113"/>
    </location>
</feature>
<feature type="transmembrane region" description="Helical" evidence="2">
    <location>
        <begin position="73"/>
        <end position="91"/>
    </location>
</feature>
<evidence type="ECO:0000256" key="1">
    <source>
        <dbReference type="SAM" id="MobiDB-lite"/>
    </source>
</evidence>
<keyword evidence="2" id="KW-1133">Transmembrane helix</keyword>
<dbReference type="RefSeq" id="WP_093331570.1">
    <property type="nucleotide sequence ID" value="NZ_AP027363.1"/>
</dbReference>
<gene>
    <name evidence="3" type="ORF">SAMN05660429_02707</name>
</gene>
<evidence type="ECO:0000256" key="2">
    <source>
        <dbReference type="SAM" id="Phobius"/>
    </source>
</evidence>
<protein>
    <submittedName>
        <fullName evidence="3">Uncharacterized protein</fullName>
    </submittedName>
</protein>
<keyword evidence="2" id="KW-0472">Membrane</keyword>
<organism evidence="3 4">
    <name type="scientific">Thalassotalea agarivorans</name>
    <name type="common">Thalassomonas agarivorans</name>
    <dbReference type="NCBI Taxonomy" id="349064"/>
    <lineage>
        <taxon>Bacteria</taxon>
        <taxon>Pseudomonadati</taxon>
        <taxon>Pseudomonadota</taxon>
        <taxon>Gammaproteobacteria</taxon>
        <taxon>Alteromonadales</taxon>
        <taxon>Colwelliaceae</taxon>
        <taxon>Thalassotalea</taxon>
    </lineage>
</organism>
<feature type="region of interest" description="Disordered" evidence="1">
    <location>
        <begin position="93"/>
        <end position="113"/>
    </location>
</feature>
<accession>A0A1I0H8H6</accession>
<dbReference type="AlphaFoldDB" id="A0A1I0H8H6"/>
<name>A0A1I0H8H6_THASX</name>
<keyword evidence="2" id="KW-0812">Transmembrane</keyword>
<dbReference type="EMBL" id="FOHK01000014">
    <property type="protein sequence ID" value="SET79198.1"/>
    <property type="molecule type" value="Genomic_DNA"/>
</dbReference>
<proteinExistence type="predicted"/>
<dbReference type="STRING" id="349064.SAMN05660429_02707"/>
<dbReference type="OrthoDB" id="8612316at2"/>